<sequence length="585" mass="66338">MPSNWHPREVIQGNQKRGQKGPERVKPMERETDVPPASELSVQSEADDVHPPSKFQSGENEDVQGSRKRHCPYITVWAKCTFPSCSANYNFVIKPLQHQYVSVSVRRSGEILHQKSHQRFRQASNIKRGAIARSVIEGVSKEYYTRLRNTPVEELVAAHIIKAVSSAFQKKTSDKGLQSFATFVFARLQNTVFVKDALHIFKDLCVVLLSKHVTDSVSSSVAFLQETLPKRIFEGVLNALEVEQPEECEANPYYCPGIVTFLLENYMPIFPLWSGILLGNLQRYSAATLPSPADLHQTRDTNCHAENWFGIVKNSILCRQRKLRPAEFITSMYTSLKGRYREYILSNGLPQDVLTRPRKSSRDVSFAEERWAKRFGKRGKRKSRCFSAPHEMPEPKKHSPEHSREDAVKRIKTHRQAAIPKIRNKGKKNPTSVKYNEPATAGEAEEGQIADEVMESYIRTVLNKHDKSGRLYQLNHYTTGVILHGQRDQVARQGLKNVCIVETDMCNMFTREHTGWICHQAQATTALLNGDGLHLDLDPTPPTLHIPKPTRPLDLKCFAVRGYWLTLRDSATCCTSMPSSGHTPN</sequence>
<organism evidence="2 3">
    <name type="scientific">Anabarilius grahami</name>
    <name type="common">Kanglang fish</name>
    <name type="synonym">Barilius grahami</name>
    <dbReference type="NCBI Taxonomy" id="495550"/>
    <lineage>
        <taxon>Eukaryota</taxon>
        <taxon>Metazoa</taxon>
        <taxon>Chordata</taxon>
        <taxon>Craniata</taxon>
        <taxon>Vertebrata</taxon>
        <taxon>Euteleostomi</taxon>
        <taxon>Actinopterygii</taxon>
        <taxon>Neopterygii</taxon>
        <taxon>Teleostei</taxon>
        <taxon>Ostariophysi</taxon>
        <taxon>Cypriniformes</taxon>
        <taxon>Xenocyprididae</taxon>
        <taxon>Xenocypridinae</taxon>
        <taxon>Xenocypridinae incertae sedis</taxon>
        <taxon>Anabarilius</taxon>
    </lineage>
</organism>
<feature type="region of interest" description="Disordered" evidence="1">
    <location>
        <begin position="1"/>
        <end position="64"/>
    </location>
</feature>
<keyword evidence="3" id="KW-1185">Reference proteome</keyword>
<evidence type="ECO:0000313" key="2">
    <source>
        <dbReference type="EMBL" id="ROI52204.1"/>
    </source>
</evidence>
<evidence type="ECO:0000313" key="3">
    <source>
        <dbReference type="Proteomes" id="UP000281406"/>
    </source>
</evidence>
<accession>A0A3N0XKX6</accession>
<gene>
    <name evidence="2" type="ORF">DPX16_3474</name>
</gene>
<protein>
    <submittedName>
        <fullName evidence="2">Uncharacterized protein</fullName>
    </submittedName>
</protein>
<dbReference type="AlphaFoldDB" id="A0A3N0XKX6"/>
<dbReference type="EMBL" id="RJVU01071064">
    <property type="protein sequence ID" value="ROI52204.1"/>
    <property type="molecule type" value="Genomic_DNA"/>
</dbReference>
<dbReference type="Proteomes" id="UP000281406">
    <property type="component" value="Unassembled WGS sequence"/>
</dbReference>
<feature type="region of interest" description="Disordered" evidence="1">
    <location>
        <begin position="382"/>
        <end position="403"/>
    </location>
</feature>
<proteinExistence type="predicted"/>
<reference evidence="2 3" key="1">
    <citation type="submission" date="2018-10" db="EMBL/GenBank/DDBJ databases">
        <title>Genome assembly for a Yunnan-Guizhou Plateau 3E fish, Anabarilius grahami (Regan), and its evolutionary and genetic applications.</title>
        <authorList>
            <person name="Jiang W."/>
        </authorList>
    </citation>
    <scope>NUCLEOTIDE SEQUENCE [LARGE SCALE GENOMIC DNA]</scope>
    <source>
        <strain evidence="2">AG-KIZ</strain>
        <tissue evidence="2">Muscle</tissue>
    </source>
</reference>
<feature type="compositionally biased region" description="Basic and acidic residues" evidence="1">
    <location>
        <begin position="20"/>
        <end position="33"/>
    </location>
</feature>
<name>A0A3N0XKX6_ANAGA</name>
<evidence type="ECO:0000256" key="1">
    <source>
        <dbReference type="SAM" id="MobiDB-lite"/>
    </source>
</evidence>
<comment type="caution">
    <text evidence="2">The sequence shown here is derived from an EMBL/GenBank/DDBJ whole genome shotgun (WGS) entry which is preliminary data.</text>
</comment>
<feature type="compositionally biased region" description="Basic and acidic residues" evidence="1">
    <location>
        <begin position="391"/>
        <end position="403"/>
    </location>
</feature>
<dbReference type="OrthoDB" id="413122at2759"/>